<evidence type="ECO:0008006" key="5">
    <source>
        <dbReference type="Google" id="ProtNLM"/>
    </source>
</evidence>
<dbReference type="AlphaFoldDB" id="A0AA41QAC6"/>
<evidence type="ECO:0000313" key="3">
    <source>
        <dbReference type="EMBL" id="MCF2533127.1"/>
    </source>
</evidence>
<comment type="caution">
    <text evidence="3">The sequence shown here is derived from an EMBL/GenBank/DDBJ whole genome shotgun (WGS) entry which is preliminary data.</text>
</comment>
<dbReference type="EMBL" id="JAKFHA010000044">
    <property type="protein sequence ID" value="MCF2533127.1"/>
    <property type="molecule type" value="Genomic_DNA"/>
</dbReference>
<feature type="transmembrane region" description="Helical" evidence="2">
    <location>
        <begin position="46"/>
        <end position="64"/>
    </location>
</feature>
<gene>
    <name evidence="3" type="ORF">LZ495_38745</name>
</gene>
<feature type="transmembrane region" description="Helical" evidence="2">
    <location>
        <begin position="70"/>
        <end position="90"/>
    </location>
</feature>
<proteinExistence type="predicted"/>
<reference evidence="3" key="1">
    <citation type="submission" date="2022-01" db="EMBL/GenBank/DDBJ databases">
        <title>Genome-Based Taxonomic Classification of the Phylum Actinobacteria.</title>
        <authorList>
            <person name="Gao Y."/>
        </authorList>
    </citation>
    <scope>NUCLEOTIDE SEQUENCE</scope>
    <source>
        <strain evidence="3">KLBMP 8922</strain>
    </source>
</reference>
<keyword evidence="4" id="KW-1185">Reference proteome</keyword>
<dbReference type="RefSeq" id="WP_235057903.1">
    <property type="nucleotide sequence ID" value="NZ_JAKFHA010000044.1"/>
</dbReference>
<evidence type="ECO:0000313" key="4">
    <source>
        <dbReference type="Proteomes" id="UP001165378"/>
    </source>
</evidence>
<protein>
    <recommendedName>
        <fullName evidence="5">DUF3137 domain-containing protein</fullName>
    </recommendedName>
</protein>
<evidence type="ECO:0000256" key="1">
    <source>
        <dbReference type="SAM" id="MobiDB-lite"/>
    </source>
</evidence>
<organism evidence="3 4">
    <name type="scientific">Yinghuangia soli</name>
    <dbReference type="NCBI Taxonomy" id="2908204"/>
    <lineage>
        <taxon>Bacteria</taxon>
        <taxon>Bacillati</taxon>
        <taxon>Actinomycetota</taxon>
        <taxon>Actinomycetes</taxon>
        <taxon>Kitasatosporales</taxon>
        <taxon>Streptomycetaceae</taxon>
        <taxon>Yinghuangia</taxon>
    </lineage>
</organism>
<sequence>MHEARQAQQFGYEVSPRPAADSQPAREVEGRMRAIKRDADRHARKLALLAGVTLAAVLAVQAVPMAIGPALAATVFLGLMALLFLVMFAATRGSGRQAIKAIEDRNRLLSGHAWQVWPCRVEQRAHERPKFTAKRMDEVIGVESFRDFRDGAAGHRIHLLAPDGAVFRTYFGVMSDDAWHGMADGLGAVWVCGDLRFTTLMWTPGAERMWPATPESSVPELETIGVTEDRTGDRMAEPGIVDDITRSAARSALSLWLG</sequence>
<evidence type="ECO:0000256" key="2">
    <source>
        <dbReference type="SAM" id="Phobius"/>
    </source>
</evidence>
<dbReference type="Proteomes" id="UP001165378">
    <property type="component" value="Unassembled WGS sequence"/>
</dbReference>
<accession>A0AA41QAC6</accession>
<feature type="region of interest" description="Disordered" evidence="1">
    <location>
        <begin position="1"/>
        <end position="28"/>
    </location>
</feature>
<keyword evidence="2" id="KW-1133">Transmembrane helix</keyword>
<name>A0AA41QAC6_9ACTN</name>
<keyword evidence="2" id="KW-0812">Transmembrane</keyword>
<keyword evidence="2" id="KW-0472">Membrane</keyword>